<dbReference type="AlphaFoldDB" id="A0A6I3KN54"/>
<evidence type="ECO:0000256" key="5">
    <source>
        <dbReference type="ARBA" id="ARBA00023136"/>
    </source>
</evidence>
<dbReference type="GO" id="GO:0005886">
    <property type="term" value="C:plasma membrane"/>
    <property type="evidence" value="ECO:0007669"/>
    <property type="project" value="UniProtKB-SubCell"/>
</dbReference>
<reference evidence="7 8" key="1">
    <citation type="submission" date="2019-11" db="EMBL/GenBank/DDBJ databases">
        <title>Identification of a novel strain.</title>
        <authorList>
            <person name="Xu Q."/>
            <person name="Wang G."/>
        </authorList>
    </citation>
    <scope>NUCLEOTIDE SEQUENCE [LARGE SCALE GENOMIC DNA]</scope>
    <source>
        <strain evidence="8">xq</strain>
    </source>
</reference>
<dbReference type="GO" id="GO:0016757">
    <property type="term" value="F:glycosyltransferase activity"/>
    <property type="evidence" value="ECO:0007669"/>
    <property type="project" value="UniProtKB-KW"/>
</dbReference>
<evidence type="ECO:0000256" key="3">
    <source>
        <dbReference type="ARBA" id="ARBA00022676"/>
    </source>
</evidence>
<proteinExistence type="predicted"/>
<feature type="domain" description="Glycosyltransferase 2-like" evidence="6">
    <location>
        <begin position="3"/>
        <end position="102"/>
    </location>
</feature>
<comment type="caution">
    <text evidence="7">The sequence shown here is derived from an EMBL/GenBank/DDBJ whole genome shotgun (WGS) entry which is preliminary data.</text>
</comment>
<keyword evidence="3" id="KW-0328">Glycosyltransferase</keyword>
<gene>
    <name evidence="7" type="ORF">GIW81_13355</name>
</gene>
<accession>A0A6I3KN54</accession>
<keyword evidence="4 7" id="KW-0808">Transferase</keyword>
<evidence type="ECO:0000259" key="6">
    <source>
        <dbReference type="Pfam" id="PF00535"/>
    </source>
</evidence>
<protein>
    <submittedName>
        <fullName evidence="7">Glycosyltransferase</fullName>
    </submittedName>
</protein>
<evidence type="ECO:0000313" key="7">
    <source>
        <dbReference type="EMBL" id="MTD95320.1"/>
    </source>
</evidence>
<keyword evidence="5" id="KW-0472">Membrane</keyword>
<evidence type="ECO:0000256" key="2">
    <source>
        <dbReference type="ARBA" id="ARBA00022475"/>
    </source>
</evidence>
<dbReference type="Pfam" id="PF00535">
    <property type="entry name" value="Glycos_transf_2"/>
    <property type="match status" value="1"/>
</dbReference>
<dbReference type="InterPro" id="IPR029044">
    <property type="entry name" value="Nucleotide-diphossugar_trans"/>
</dbReference>
<evidence type="ECO:0000256" key="1">
    <source>
        <dbReference type="ARBA" id="ARBA00004236"/>
    </source>
</evidence>
<sequence length="231" mass="25448">MVSVVIPALNAEATLPQTLTALVPAALEGFVREVVVVDGGSEDKTCEIADHAGAEVITAPPNRGAQLRAGANAARHPWLLFLNADTVLDAGWEREAAHFMERFDRGTSRHAAAAFRFALDDDGFAPRLIEGAVRLRGALLRSPYGEQGLLIARRQYDKVGGHRPLPLLEDADLVRRLGMRRVKLLSTRAVSSAARYRRDGYFRHALDNQRQRLLYALRLAPRQAAALRGER</sequence>
<name>A0A6I3KN54_9HYPH</name>
<dbReference type="PANTHER" id="PTHR43646:SF2">
    <property type="entry name" value="GLYCOSYLTRANSFERASE 2-LIKE DOMAIN-CONTAINING PROTEIN"/>
    <property type="match status" value="1"/>
</dbReference>
<evidence type="ECO:0000256" key="4">
    <source>
        <dbReference type="ARBA" id="ARBA00022679"/>
    </source>
</evidence>
<dbReference type="Gene3D" id="3.90.550.10">
    <property type="entry name" value="Spore Coat Polysaccharide Biosynthesis Protein SpsA, Chain A"/>
    <property type="match status" value="1"/>
</dbReference>
<keyword evidence="2" id="KW-1003">Cell membrane</keyword>
<dbReference type="Proteomes" id="UP000440694">
    <property type="component" value="Unassembled WGS sequence"/>
</dbReference>
<comment type="subcellular location">
    <subcellularLocation>
        <location evidence="1">Cell membrane</location>
    </subcellularLocation>
</comment>
<evidence type="ECO:0000313" key="8">
    <source>
        <dbReference type="Proteomes" id="UP000440694"/>
    </source>
</evidence>
<dbReference type="InterPro" id="IPR001173">
    <property type="entry name" value="Glyco_trans_2-like"/>
</dbReference>
<dbReference type="PANTHER" id="PTHR43646">
    <property type="entry name" value="GLYCOSYLTRANSFERASE"/>
    <property type="match status" value="1"/>
</dbReference>
<keyword evidence="8" id="KW-1185">Reference proteome</keyword>
<dbReference type="SUPFAM" id="SSF53448">
    <property type="entry name" value="Nucleotide-diphospho-sugar transferases"/>
    <property type="match status" value="1"/>
</dbReference>
<dbReference type="EMBL" id="WMBQ01000002">
    <property type="protein sequence ID" value="MTD95320.1"/>
    <property type="molecule type" value="Genomic_DNA"/>
</dbReference>
<organism evidence="7 8">
    <name type="scientific">Hyphomicrobium album</name>
    <dbReference type="NCBI Taxonomy" id="2665159"/>
    <lineage>
        <taxon>Bacteria</taxon>
        <taxon>Pseudomonadati</taxon>
        <taxon>Pseudomonadota</taxon>
        <taxon>Alphaproteobacteria</taxon>
        <taxon>Hyphomicrobiales</taxon>
        <taxon>Hyphomicrobiaceae</taxon>
        <taxon>Hyphomicrobium</taxon>
    </lineage>
</organism>